<comment type="caution">
    <text evidence="5">The sequence shown here is derived from an EMBL/GenBank/DDBJ whole genome shotgun (WGS) entry which is preliminary data.</text>
</comment>
<feature type="repeat" description="PPR" evidence="3">
    <location>
        <begin position="158"/>
        <end position="192"/>
    </location>
</feature>
<dbReference type="Pfam" id="PF01535">
    <property type="entry name" value="PPR"/>
    <property type="match status" value="2"/>
</dbReference>
<name>A0A2C9W9F2_MANES</name>
<dbReference type="InterPro" id="IPR046848">
    <property type="entry name" value="E_motif"/>
</dbReference>
<sequence length="566" mass="63407">MAGGIIESNTDPRILHAQAIKSPRTQLSLFNRLITFYSNSTNPLIVSYSHRVFSQLSSPNIISWTSIISAHTHSFLSLNYFLSMLRYPLLPTQRSLASLFKACVNLSALSFGLALHSMAFKLSLNTQPFSGSALIHFYAKFRLPQNARKAFDEIIHRDEVCYGALIVGLAQNSRPLDAFSAFAEMKGCNVRSTIYTVSGALSAAGQMVALEHCRVIHGHAIVAGLDGNVVVGCTLIDGYGRVGHIVDARMVFDELLPGVNTVVWNAMMSVYAQHGDKSSVLGMYNAMQVEGLVPDRFTFLALLTAFCNAGLFLESEQWFQRMRMEYKIKPGLEHYKCLVGAMAGAGRLEEAEHIAMTMPFEPDAAVWRTLLSSCAYHGAVDKTCEMAKRLLELDPRDDSAYEIVANVLSAKGRWDEVAEMRKLMIYRRVKKKQGRSWIEVKGKVHVFLAEDRRHEKTEEIYSKLAELMEKIEKSGYVPVRDEMLPREDKREAHRYDSEKLALAFGVVAGAAPPGKALRIVKNLRICRDSHEAFKYFSRVMGREIIVRDTNKCHRFLNGSCTCGGIW</sequence>
<evidence type="ECO:0000256" key="2">
    <source>
        <dbReference type="ARBA" id="ARBA00022737"/>
    </source>
</evidence>
<reference evidence="6" key="1">
    <citation type="journal article" date="2016" name="Nat. Biotechnol.">
        <title>Sequencing wild and cultivated cassava and related species reveals extensive interspecific hybridization and genetic diversity.</title>
        <authorList>
            <person name="Bredeson J.V."/>
            <person name="Lyons J.B."/>
            <person name="Prochnik S.E."/>
            <person name="Wu G.A."/>
            <person name="Ha C.M."/>
            <person name="Edsinger-Gonzales E."/>
            <person name="Grimwood J."/>
            <person name="Schmutz J."/>
            <person name="Rabbi I.Y."/>
            <person name="Egesi C."/>
            <person name="Nauluvula P."/>
            <person name="Lebot V."/>
            <person name="Ndunguru J."/>
            <person name="Mkamilo G."/>
            <person name="Bart R.S."/>
            <person name="Setter T.L."/>
            <person name="Gleadow R.M."/>
            <person name="Kulakow P."/>
            <person name="Ferguson M.E."/>
            <person name="Rounsley S."/>
            <person name="Rokhsar D.S."/>
        </authorList>
    </citation>
    <scope>NUCLEOTIDE SEQUENCE [LARGE SCALE GENOMIC DNA]</scope>
    <source>
        <strain evidence="6">cv. AM560-2</strain>
    </source>
</reference>
<dbReference type="GO" id="GO:0003723">
    <property type="term" value="F:RNA binding"/>
    <property type="evidence" value="ECO:0007669"/>
    <property type="project" value="InterPro"/>
</dbReference>
<proteinExistence type="inferred from homology"/>
<dbReference type="InterPro" id="IPR002885">
    <property type="entry name" value="PPR_rpt"/>
</dbReference>
<dbReference type="EMBL" id="CM004389">
    <property type="protein sequence ID" value="OAY55498.1"/>
    <property type="molecule type" value="Genomic_DNA"/>
</dbReference>
<dbReference type="GO" id="GO:0008270">
    <property type="term" value="F:zinc ion binding"/>
    <property type="evidence" value="ECO:0007669"/>
    <property type="project" value="InterPro"/>
</dbReference>
<dbReference type="AlphaFoldDB" id="A0A2C9W9F2"/>
<feature type="repeat" description="PPR" evidence="3">
    <location>
        <begin position="295"/>
        <end position="325"/>
    </location>
</feature>
<dbReference type="Proteomes" id="UP000091857">
    <property type="component" value="Chromosome 3"/>
</dbReference>
<comment type="similarity">
    <text evidence="1">Belongs to the PPR family. PCMP-H subfamily.</text>
</comment>
<dbReference type="OrthoDB" id="1912849at2759"/>
<evidence type="ECO:0000313" key="5">
    <source>
        <dbReference type="EMBL" id="OAY55498.1"/>
    </source>
</evidence>
<dbReference type="PANTHER" id="PTHR47926">
    <property type="entry name" value="PENTATRICOPEPTIDE REPEAT-CONTAINING PROTEIN"/>
    <property type="match status" value="1"/>
</dbReference>
<dbReference type="GO" id="GO:0009451">
    <property type="term" value="P:RNA modification"/>
    <property type="evidence" value="ECO:0007669"/>
    <property type="project" value="InterPro"/>
</dbReference>
<evidence type="ECO:0000259" key="4">
    <source>
        <dbReference type="Pfam" id="PF14432"/>
    </source>
</evidence>
<dbReference type="Pfam" id="PF20431">
    <property type="entry name" value="E_motif"/>
    <property type="match status" value="1"/>
</dbReference>
<dbReference type="Gramene" id="Manes.03G159100.1.v8.1">
    <property type="protein sequence ID" value="Manes.03G159100.1.v8.1.CDS.1"/>
    <property type="gene ID" value="Manes.03G159100.v8.1"/>
</dbReference>
<dbReference type="InterPro" id="IPR046960">
    <property type="entry name" value="PPR_At4g14850-like_plant"/>
</dbReference>
<dbReference type="OMA" id="NVGSTMY"/>
<dbReference type="FunFam" id="1.25.40.10:FF:000090">
    <property type="entry name" value="Pentatricopeptide repeat-containing protein, chloroplastic"/>
    <property type="match status" value="1"/>
</dbReference>
<accession>A0A2C9W9F2</accession>
<organism evidence="5 6">
    <name type="scientific">Manihot esculenta</name>
    <name type="common">Cassava</name>
    <name type="synonym">Jatropha manihot</name>
    <dbReference type="NCBI Taxonomy" id="3983"/>
    <lineage>
        <taxon>Eukaryota</taxon>
        <taxon>Viridiplantae</taxon>
        <taxon>Streptophyta</taxon>
        <taxon>Embryophyta</taxon>
        <taxon>Tracheophyta</taxon>
        <taxon>Spermatophyta</taxon>
        <taxon>Magnoliopsida</taxon>
        <taxon>eudicotyledons</taxon>
        <taxon>Gunneridae</taxon>
        <taxon>Pentapetalae</taxon>
        <taxon>rosids</taxon>
        <taxon>fabids</taxon>
        <taxon>Malpighiales</taxon>
        <taxon>Euphorbiaceae</taxon>
        <taxon>Crotonoideae</taxon>
        <taxon>Manihoteae</taxon>
        <taxon>Manihot</taxon>
    </lineage>
</organism>
<feature type="repeat" description="PPR" evidence="3">
    <location>
        <begin position="260"/>
        <end position="294"/>
    </location>
</feature>
<evidence type="ECO:0000256" key="3">
    <source>
        <dbReference type="PROSITE-ProRule" id="PRU00708"/>
    </source>
</evidence>
<dbReference type="PANTHER" id="PTHR47926:SF464">
    <property type="entry name" value="DYW DOMAIN-CONTAINING PROTEIN"/>
    <property type="match status" value="1"/>
</dbReference>
<dbReference type="Pfam" id="PF13041">
    <property type="entry name" value="PPR_2"/>
    <property type="match status" value="1"/>
</dbReference>
<dbReference type="PROSITE" id="PS51375">
    <property type="entry name" value="PPR"/>
    <property type="match status" value="3"/>
</dbReference>
<dbReference type="InterPro" id="IPR032867">
    <property type="entry name" value="DYW_dom"/>
</dbReference>
<dbReference type="Gene3D" id="1.25.40.10">
    <property type="entry name" value="Tetratricopeptide repeat domain"/>
    <property type="match status" value="2"/>
</dbReference>
<dbReference type="STRING" id="3983.A0A2C9W9F2"/>
<evidence type="ECO:0000256" key="1">
    <source>
        <dbReference type="ARBA" id="ARBA00006643"/>
    </source>
</evidence>
<dbReference type="NCBIfam" id="TIGR00756">
    <property type="entry name" value="PPR"/>
    <property type="match status" value="2"/>
</dbReference>
<keyword evidence="6" id="KW-1185">Reference proteome</keyword>
<keyword evidence="2" id="KW-0677">Repeat</keyword>
<gene>
    <name evidence="5" type="ORF">MANES_03G159100v8</name>
</gene>
<dbReference type="InterPro" id="IPR011990">
    <property type="entry name" value="TPR-like_helical_dom_sf"/>
</dbReference>
<feature type="domain" description="DYW" evidence="4">
    <location>
        <begin position="487"/>
        <end position="566"/>
    </location>
</feature>
<protein>
    <recommendedName>
        <fullName evidence="4">DYW domain-containing protein</fullName>
    </recommendedName>
</protein>
<evidence type="ECO:0000313" key="6">
    <source>
        <dbReference type="Proteomes" id="UP000091857"/>
    </source>
</evidence>
<dbReference type="Pfam" id="PF14432">
    <property type="entry name" value="DYW_deaminase"/>
    <property type="match status" value="1"/>
</dbReference>